<evidence type="ECO:0000313" key="9">
    <source>
        <dbReference type="EMBL" id="GAA4806580.1"/>
    </source>
</evidence>
<dbReference type="EMBL" id="BAABJW010000002">
    <property type="protein sequence ID" value="GAA4806580.1"/>
    <property type="molecule type" value="Genomic_DNA"/>
</dbReference>
<reference evidence="10" key="1">
    <citation type="journal article" date="2019" name="Int. J. Syst. Evol. Microbiol.">
        <title>The Global Catalogue of Microorganisms (GCM) 10K type strain sequencing project: providing services to taxonomists for standard genome sequencing and annotation.</title>
        <authorList>
            <consortium name="The Broad Institute Genomics Platform"/>
            <consortium name="The Broad Institute Genome Sequencing Center for Infectious Disease"/>
            <person name="Wu L."/>
            <person name="Ma J."/>
        </authorList>
    </citation>
    <scope>NUCLEOTIDE SEQUENCE [LARGE SCALE GENOMIC DNA]</scope>
    <source>
        <strain evidence="10">JCM 18325</strain>
    </source>
</reference>
<dbReference type="Proteomes" id="UP001501433">
    <property type="component" value="Unassembled WGS sequence"/>
</dbReference>
<evidence type="ECO:0000256" key="7">
    <source>
        <dbReference type="SAM" id="Phobius"/>
    </source>
</evidence>
<keyword evidence="10" id="KW-1185">Reference proteome</keyword>
<feature type="transmembrane region" description="Helical" evidence="7">
    <location>
        <begin position="112"/>
        <end position="132"/>
    </location>
</feature>
<evidence type="ECO:0000256" key="5">
    <source>
        <dbReference type="ARBA" id="ARBA00023136"/>
    </source>
</evidence>
<evidence type="ECO:0000256" key="6">
    <source>
        <dbReference type="SAM" id="MobiDB-lite"/>
    </source>
</evidence>
<evidence type="ECO:0000256" key="1">
    <source>
        <dbReference type="ARBA" id="ARBA00004162"/>
    </source>
</evidence>
<keyword evidence="2" id="KW-1003">Cell membrane</keyword>
<evidence type="ECO:0000256" key="2">
    <source>
        <dbReference type="ARBA" id="ARBA00022475"/>
    </source>
</evidence>
<evidence type="ECO:0000259" key="8">
    <source>
        <dbReference type="Pfam" id="PF04024"/>
    </source>
</evidence>
<accession>A0ABP9C8F4</accession>
<evidence type="ECO:0000313" key="10">
    <source>
        <dbReference type="Proteomes" id="UP001501433"/>
    </source>
</evidence>
<keyword evidence="4 7" id="KW-1133">Transmembrane helix</keyword>
<dbReference type="InterPro" id="IPR052027">
    <property type="entry name" value="PspC"/>
</dbReference>
<evidence type="ECO:0000256" key="4">
    <source>
        <dbReference type="ARBA" id="ARBA00022989"/>
    </source>
</evidence>
<feature type="region of interest" description="Disordered" evidence="6">
    <location>
        <begin position="1"/>
        <end position="28"/>
    </location>
</feature>
<feature type="domain" description="Phage shock protein PspC N-terminal" evidence="8">
    <location>
        <begin position="30"/>
        <end position="86"/>
    </location>
</feature>
<feature type="transmembrane region" description="Helical" evidence="7">
    <location>
        <begin position="61"/>
        <end position="84"/>
    </location>
</feature>
<gene>
    <name evidence="9" type="ORF">GCM10023330_11350</name>
</gene>
<dbReference type="PANTHER" id="PTHR33885">
    <property type="entry name" value="PHAGE SHOCK PROTEIN C"/>
    <property type="match status" value="1"/>
</dbReference>
<dbReference type="InterPro" id="IPR007168">
    <property type="entry name" value="Phageshock_PspC_N"/>
</dbReference>
<comment type="subcellular location">
    <subcellularLocation>
        <location evidence="1">Cell membrane</location>
        <topology evidence="1">Single-pass membrane protein</topology>
    </subcellularLocation>
</comment>
<feature type="compositionally biased region" description="Basic and acidic residues" evidence="6">
    <location>
        <begin position="1"/>
        <end position="21"/>
    </location>
</feature>
<dbReference type="RefSeq" id="WP_345275990.1">
    <property type="nucleotide sequence ID" value="NZ_BAABJW010000002.1"/>
</dbReference>
<organism evidence="9 10">
    <name type="scientific">Litoribaculum gwangyangense</name>
    <dbReference type="NCBI Taxonomy" id="1130722"/>
    <lineage>
        <taxon>Bacteria</taxon>
        <taxon>Pseudomonadati</taxon>
        <taxon>Bacteroidota</taxon>
        <taxon>Flavobacteriia</taxon>
        <taxon>Flavobacteriales</taxon>
        <taxon>Flavobacteriaceae</taxon>
        <taxon>Litoribaculum</taxon>
    </lineage>
</organism>
<comment type="caution">
    <text evidence="9">The sequence shown here is derived from an EMBL/GenBank/DDBJ whole genome shotgun (WGS) entry which is preliminary data.</text>
</comment>
<dbReference type="PANTHER" id="PTHR33885:SF3">
    <property type="entry name" value="PHAGE SHOCK PROTEIN C"/>
    <property type="match status" value="1"/>
</dbReference>
<keyword evidence="3 7" id="KW-0812">Transmembrane</keyword>
<evidence type="ECO:0000256" key="3">
    <source>
        <dbReference type="ARBA" id="ARBA00022692"/>
    </source>
</evidence>
<protein>
    <recommendedName>
        <fullName evidence="8">Phage shock protein PspC N-terminal domain-containing protein</fullName>
    </recommendedName>
</protein>
<dbReference type="Pfam" id="PF04024">
    <property type="entry name" value="PspC"/>
    <property type="match status" value="1"/>
</dbReference>
<keyword evidence="5 7" id="KW-0472">Membrane</keyword>
<name>A0ABP9C8F4_9FLAO</name>
<proteinExistence type="predicted"/>
<sequence>MNNQNKDHLEIKSNNKSDFGSKQKNSLSPKKLYRNTNKKVFGGVCSGLAHYIDIPVILIRIVWLILSIFFCIGIIIYFILWIAIPDKKHVESTVDSKIDKTNGTNVVVKNSFSFLGIIILGCVIGFLIGWEYGKSLGYTGSDSIGTLMIAITGFVIGGVLASIIGVIVVSKNK</sequence>
<feature type="transmembrane region" description="Helical" evidence="7">
    <location>
        <begin position="144"/>
        <end position="169"/>
    </location>
</feature>